<evidence type="ECO:0000313" key="3">
    <source>
        <dbReference type="EMBL" id="ANE49071.1"/>
    </source>
</evidence>
<feature type="domain" description="MurNAc-LAA" evidence="2">
    <location>
        <begin position="102"/>
        <end position="202"/>
    </location>
</feature>
<gene>
    <name evidence="3" type="ORF">SY83_20425</name>
</gene>
<dbReference type="InterPro" id="IPR002508">
    <property type="entry name" value="MurNAc-LAA_cat"/>
</dbReference>
<keyword evidence="1" id="KW-0378">Hydrolase</keyword>
<dbReference type="GO" id="GO:0030288">
    <property type="term" value="C:outer membrane-bounded periplasmic space"/>
    <property type="evidence" value="ECO:0007669"/>
    <property type="project" value="TreeGrafter"/>
</dbReference>
<evidence type="ECO:0000313" key="4">
    <source>
        <dbReference type="Proteomes" id="UP000076927"/>
    </source>
</evidence>
<dbReference type="Pfam" id="PF01520">
    <property type="entry name" value="Amidase_3"/>
    <property type="match status" value="1"/>
</dbReference>
<proteinExistence type="predicted"/>
<dbReference type="STRING" id="1178515.SY83_20425"/>
<dbReference type="Gene3D" id="3.40.630.40">
    <property type="entry name" value="Zn-dependent exopeptidases"/>
    <property type="match status" value="1"/>
</dbReference>
<accession>A0A172TPT7</accession>
<dbReference type="PATRIC" id="fig|1178515.4.peg.4134"/>
<dbReference type="AlphaFoldDB" id="A0A172TPT7"/>
<dbReference type="Proteomes" id="UP000076927">
    <property type="component" value="Chromosome"/>
</dbReference>
<sequence>MWINKESSAQAAPPHVVTTEVIIDAGHGGVDGGTSYGNLLEKDINLQLAQKLYEQLHKRRLPAVLNRTGDYALSDHNQWLRTRSRHRKDLAQRKELSHVISSRILVSLHVNWGGRGATGPIVLYQRNMESFLLAQQLQTKLNRVYGTLYRPKAARQYYLLNQSAVPAVIVETGFMSHPRDRELLTSRKGQSRIVKALENGVLSYLYLHGNGEVNHGEKHKNPLPK</sequence>
<name>A0A172TPT7_9BACL</name>
<protein>
    <recommendedName>
        <fullName evidence="2">MurNAc-LAA domain-containing protein</fullName>
    </recommendedName>
</protein>
<dbReference type="EMBL" id="CP011388">
    <property type="protein sequence ID" value="ANE49071.1"/>
    <property type="molecule type" value="Genomic_DNA"/>
</dbReference>
<dbReference type="KEGG" id="pswu:SY83_20425"/>
<dbReference type="SMART" id="SM00646">
    <property type="entry name" value="Ami_3"/>
    <property type="match status" value="1"/>
</dbReference>
<evidence type="ECO:0000256" key="1">
    <source>
        <dbReference type="ARBA" id="ARBA00022801"/>
    </source>
</evidence>
<reference evidence="3 4" key="1">
    <citation type="submission" date="2015-01" db="EMBL/GenBank/DDBJ databases">
        <title>Paenibacillus swuensis/DY6/whole genome sequencing.</title>
        <authorList>
            <person name="Kim M.K."/>
            <person name="Srinivasan S."/>
            <person name="Lee J.-J."/>
        </authorList>
    </citation>
    <scope>NUCLEOTIDE SEQUENCE [LARGE SCALE GENOMIC DNA]</scope>
    <source>
        <strain evidence="3 4">DY6</strain>
    </source>
</reference>
<dbReference type="GO" id="GO:0008745">
    <property type="term" value="F:N-acetylmuramoyl-L-alanine amidase activity"/>
    <property type="evidence" value="ECO:0007669"/>
    <property type="project" value="InterPro"/>
</dbReference>
<organism evidence="3 4">
    <name type="scientific">Paenibacillus swuensis</name>
    <dbReference type="NCBI Taxonomy" id="1178515"/>
    <lineage>
        <taxon>Bacteria</taxon>
        <taxon>Bacillati</taxon>
        <taxon>Bacillota</taxon>
        <taxon>Bacilli</taxon>
        <taxon>Bacillales</taxon>
        <taxon>Paenibacillaceae</taxon>
        <taxon>Paenibacillus</taxon>
    </lineage>
</organism>
<dbReference type="SUPFAM" id="SSF53187">
    <property type="entry name" value="Zn-dependent exopeptidases"/>
    <property type="match status" value="1"/>
</dbReference>
<evidence type="ECO:0000259" key="2">
    <source>
        <dbReference type="SMART" id="SM00646"/>
    </source>
</evidence>
<dbReference type="PANTHER" id="PTHR30404">
    <property type="entry name" value="N-ACETYLMURAMOYL-L-ALANINE AMIDASE"/>
    <property type="match status" value="1"/>
</dbReference>
<dbReference type="CDD" id="cd02696">
    <property type="entry name" value="MurNAc-LAA"/>
    <property type="match status" value="1"/>
</dbReference>
<dbReference type="InterPro" id="IPR050695">
    <property type="entry name" value="N-acetylmuramoyl_amidase_3"/>
</dbReference>
<dbReference type="GO" id="GO:0009253">
    <property type="term" value="P:peptidoglycan catabolic process"/>
    <property type="evidence" value="ECO:0007669"/>
    <property type="project" value="InterPro"/>
</dbReference>
<dbReference type="PANTHER" id="PTHR30404:SF0">
    <property type="entry name" value="N-ACETYLMURAMOYL-L-ALANINE AMIDASE AMIC"/>
    <property type="match status" value="1"/>
</dbReference>
<keyword evidence="4" id="KW-1185">Reference proteome</keyword>